<proteinExistence type="predicted"/>
<gene>
    <name evidence="5" type="ORF">S01H4_27211</name>
</gene>
<accession>X1B1B5</accession>
<evidence type="ECO:0000259" key="3">
    <source>
        <dbReference type="Pfam" id="PF00890"/>
    </source>
</evidence>
<dbReference type="GO" id="GO:0050660">
    <property type="term" value="F:flavin adenine dinucleotide binding"/>
    <property type="evidence" value="ECO:0007669"/>
    <property type="project" value="TreeGrafter"/>
</dbReference>
<dbReference type="Pfam" id="PF00890">
    <property type="entry name" value="FAD_binding_2"/>
    <property type="match status" value="1"/>
</dbReference>
<dbReference type="GO" id="GO:0005886">
    <property type="term" value="C:plasma membrane"/>
    <property type="evidence" value="ECO:0007669"/>
    <property type="project" value="TreeGrafter"/>
</dbReference>
<dbReference type="InterPro" id="IPR036188">
    <property type="entry name" value="FAD/NAD-bd_sf"/>
</dbReference>
<comment type="caution">
    <text evidence="5">The sequence shown here is derived from an EMBL/GenBank/DDBJ whole genome shotgun (WGS) entry which is preliminary data.</text>
</comment>
<dbReference type="GO" id="GO:0000104">
    <property type="term" value="F:succinate dehydrogenase activity"/>
    <property type="evidence" value="ECO:0007669"/>
    <property type="project" value="TreeGrafter"/>
</dbReference>
<dbReference type="SUPFAM" id="SSF51905">
    <property type="entry name" value="FAD/NAD(P)-binding domain"/>
    <property type="match status" value="1"/>
</dbReference>
<dbReference type="InterPro" id="IPR030664">
    <property type="entry name" value="SdhA/FrdA/AprA"/>
</dbReference>
<name>X1B1B5_9ZZZZ</name>
<evidence type="ECO:0000256" key="2">
    <source>
        <dbReference type="ARBA" id="ARBA00023002"/>
    </source>
</evidence>
<dbReference type="InterPro" id="IPR037099">
    <property type="entry name" value="Fum_R/Succ_DH_flav-like_C_sf"/>
</dbReference>
<dbReference type="Pfam" id="PF02910">
    <property type="entry name" value="Succ_DH_flav_C"/>
    <property type="match status" value="1"/>
</dbReference>
<dbReference type="EMBL" id="BART01013253">
    <property type="protein sequence ID" value="GAG89514.1"/>
    <property type="molecule type" value="Genomic_DNA"/>
</dbReference>
<feature type="domain" description="FAD-dependent oxidoreductase 2 FAD-binding" evidence="3">
    <location>
        <begin position="1"/>
        <end position="35"/>
    </location>
</feature>
<feature type="domain" description="Fumarate reductase/succinate dehydrogenase flavoprotein-like C-terminal" evidence="4">
    <location>
        <begin position="93"/>
        <end position="210"/>
    </location>
</feature>
<feature type="non-terminal residue" evidence="5">
    <location>
        <position position="1"/>
    </location>
</feature>
<evidence type="ECO:0000313" key="5">
    <source>
        <dbReference type="EMBL" id="GAG89514.1"/>
    </source>
</evidence>
<organism evidence="5">
    <name type="scientific">marine sediment metagenome</name>
    <dbReference type="NCBI Taxonomy" id="412755"/>
    <lineage>
        <taxon>unclassified sequences</taxon>
        <taxon>metagenomes</taxon>
        <taxon>ecological metagenomes</taxon>
    </lineage>
</organism>
<dbReference type="InterPro" id="IPR003953">
    <property type="entry name" value="FAD-dep_OxRdtase_2_FAD-bd"/>
</dbReference>
<evidence type="ECO:0000259" key="4">
    <source>
        <dbReference type="Pfam" id="PF02910"/>
    </source>
</evidence>
<dbReference type="GO" id="GO:0009061">
    <property type="term" value="P:anaerobic respiration"/>
    <property type="evidence" value="ECO:0007669"/>
    <property type="project" value="TreeGrafter"/>
</dbReference>
<dbReference type="Gene3D" id="3.50.50.60">
    <property type="entry name" value="FAD/NAD(P)-binding domain"/>
    <property type="match status" value="1"/>
</dbReference>
<dbReference type="InterPro" id="IPR015939">
    <property type="entry name" value="Fum_Rdtase/Succ_DH_flav-like_C"/>
</dbReference>
<dbReference type="SUPFAM" id="SSF46977">
    <property type="entry name" value="Succinate dehydrogenase/fumarate reductase flavoprotein C-terminal domain"/>
    <property type="match status" value="1"/>
</dbReference>
<reference evidence="5" key="1">
    <citation type="journal article" date="2014" name="Front. Microbiol.">
        <title>High frequency of phylogenetically diverse reductive dehalogenase-homologous genes in deep subseafloor sedimentary metagenomes.</title>
        <authorList>
            <person name="Kawai M."/>
            <person name="Futagami T."/>
            <person name="Toyoda A."/>
            <person name="Takaki Y."/>
            <person name="Nishi S."/>
            <person name="Hori S."/>
            <person name="Arai W."/>
            <person name="Tsubouchi T."/>
            <person name="Morono Y."/>
            <person name="Uchiyama I."/>
            <person name="Ito T."/>
            <person name="Fujiyama A."/>
            <person name="Inagaki F."/>
            <person name="Takami H."/>
        </authorList>
    </citation>
    <scope>NUCLEOTIDE SEQUENCE</scope>
    <source>
        <strain evidence="5">Expedition CK06-06</strain>
    </source>
</reference>
<keyword evidence="2" id="KW-0560">Oxidoreductase</keyword>
<evidence type="ECO:0000256" key="1">
    <source>
        <dbReference type="ARBA" id="ARBA00022630"/>
    </source>
</evidence>
<dbReference type="GO" id="GO:0009055">
    <property type="term" value="F:electron transfer activity"/>
    <property type="evidence" value="ECO:0007669"/>
    <property type="project" value="TreeGrafter"/>
</dbReference>
<dbReference type="PANTHER" id="PTHR11632">
    <property type="entry name" value="SUCCINATE DEHYDROGENASE 2 FLAVOPROTEIN SUBUNIT"/>
    <property type="match status" value="1"/>
</dbReference>
<evidence type="ECO:0008006" key="6">
    <source>
        <dbReference type="Google" id="ProtNLM"/>
    </source>
</evidence>
<dbReference type="Gene3D" id="1.20.58.100">
    <property type="entry name" value="Fumarate reductase/succinate dehydrogenase flavoprotein-like, C-terminal domain"/>
    <property type="match status" value="1"/>
</dbReference>
<dbReference type="PANTHER" id="PTHR11632:SF51">
    <property type="entry name" value="SUCCINATE DEHYDROGENASE [UBIQUINONE] FLAVOPROTEIN SUBUNIT, MITOCHONDRIAL"/>
    <property type="match status" value="1"/>
</dbReference>
<keyword evidence="1" id="KW-0285">Flavoprotein</keyword>
<sequence>GVCFNEKAEVNGIPGLYACGEVTGGIHGANRLGSVAFTDCVTYGTIAGESAAVRAKRIERPEVDWKKVDEERERVYEVLEREPRDPIPQHLIRLKIQKVIWEKVSIPRKEQTLKEAIKELAKIRTKDLPRMYVPSKSKIHNIHWIEALENYCLLDVAEMTSKAALIRRESRQSHIREDYPYMDNANWLVNIYTKEVDGKMKLEKRSIVDSFIKRDKIINISGQKADPFAFIYLARGR</sequence>
<protein>
    <recommendedName>
        <fullName evidence="6">FAD-dependent oxidoreductase 2 FAD binding domain-containing protein</fullName>
    </recommendedName>
</protein>
<dbReference type="AlphaFoldDB" id="X1B1B5"/>